<sequence>MAKFLFCLPRFHTNAVPWVRILKNAGHSAVIHVVTEGASESTKDIEVLRLPPGRLSAFFKRRLKESGQNDPYAAPGFSNYWSILSRENPDVVLIRGVTRWFSRTALIVCLLQRRKVVIYDQEDPVPSALSTWIRRAALRVIGISHVTARLPQKPPPKSFAKAQSLPFGAPEDWKSSSGRRKWVGAPKILMVAKYRNRKGHHALLLALAKLASEYKFSLTFCGEEVSSEDTLFVKSISEHAKLLGLSNRVSFQNNLPHSDMGALYRAHDLFILPSLNEPAGVSPCEAAWHGCAVLVSRDTGTRGYFPPGPDFEFDPEDVNDIARSLRTPLQNREALESLRNRCHSHILDVADDKSVLCIFERLQ</sequence>
<protein>
    <submittedName>
        <fullName evidence="2">Glycosyltransferase involved in cell wall bisynthesis</fullName>
    </submittedName>
</protein>
<dbReference type="PANTHER" id="PTHR12526">
    <property type="entry name" value="GLYCOSYLTRANSFERASE"/>
    <property type="match status" value="1"/>
</dbReference>
<dbReference type="Proteomes" id="UP000199331">
    <property type="component" value="Unassembled WGS sequence"/>
</dbReference>
<dbReference type="EMBL" id="FOWZ01000008">
    <property type="protein sequence ID" value="SFP43733.1"/>
    <property type="molecule type" value="Genomic_DNA"/>
</dbReference>
<dbReference type="Gene3D" id="3.40.50.2000">
    <property type="entry name" value="Glycogen Phosphorylase B"/>
    <property type="match status" value="2"/>
</dbReference>
<dbReference type="Pfam" id="PF00534">
    <property type="entry name" value="Glycos_transf_1"/>
    <property type="match status" value="1"/>
</dbReference>
<dbReference type="InterPro" id="IPR001296">
    <property type="entry name" value="Glyco_trans_1"/>
</dbReference>
<dbReference type="GO" id="GO:0016757">
    <property type="term" value="F:glycosyltransferase activity"/>
    <property type="evidence" value="ECO:0007669"/>
    <property type="project" value="InterPro"/>
</dbReference>
<feature type="domain" description="Glycosyl transferase family 1" evidence="1">
    <location>
        <begin position="184"/>
        <end position="340"/>
    </location>
</feature>
<dbReference type="PANTHER" id="PTHR12526:SF638">
    <property type="entry name" value="SPORE COAT PROTEIN SA"/>
    <property type="match status" value="1"/>
</dbReference>
<evidence type="ECO:0000313" key="3">
    <source>
        <dbReference type="Proteomes" id="UP000199331"/>
    </source>
</evidence>
<reference evidence="3" key="1">
    <citation type="submission" date="2016-10" db="EMBL/GenBank/DDBJ databases">
        <authorList>
            <person name="Varghese N."/>
            <person name="Submissions S."/>
        </authorList>
    </citation>
    <scope>NUCLEOTIDE SEQUENCE [LARGE SCALE GENOMIC DNA]</scope>
    <source>
        <strain evidence="3">CGMCC 1.7715</strain>
    </source>
</reference>
<evidence type="ECO:0000313" key="2">
    <source>
        <dbReference type="EMBL" id="SFP43733.1"/>
    </source>
</evidence>
<dbReference type="RefSeq" id="WP_090483116.1">
    <property type="nucleotide sequence ID" value="NZ_FOWZ01000008.1"/>
</dbReference>
<dbReference type="CDD" id="cd03801">
    <property type="entry name" value="GT4_PimA-like"/>
    <property type="match status" value="1"/>
</dbReference>
<accession>A0A1I5QBW6</accession>
<evidence type="ECO:0000259" key="1">
    <source>
        <dbReference type="Pfam" id="PF00534"/>
    </source>
</evidence>
<dbReference type="OrthoDB" id="9801573at2"/>
<dbReference type="AlphaFoldDB" id="A0A1I5QBW6"/>
<dbReference type="STRING" id="604088.SAMN04488060_2856"/>
<dbReference type="SUPFAM" id="SSF53756">
    <property type="entry name" value="UDP-Glycosyltransferase/glycogen phosphorylase"/>
    <property type="match status" value="1"/>
</dbReference>
<keyword evidence="3" id="KW-1185">Reference proteome</keyword>
<proteinExistence type="predicted"/>
<name>A0A1I5QBW6_9SPHN</name>
<organism evidence="2 3">
    <name type="scientific">Qipengyuania nanhaisediminis</name>
    <dbReference type="NCBI Taxonomy" id="604088"/>
    <lineage>
        <taxon>Bacteria</taxon>
        <taxon>Pseudomonadati</taxon>
        <taxon>Pseudomonadota</taxon>
        <taxon>Alphaproteobacteria</taxon>
        <taxon>Sphingomonadales</taxon>
        <taxon>Erythrobacteraceae</taxon>
        <taxon>Qipengyuania</taxon>
    </lineage>
</organism>
<keyword evidence="2" id="KW-0808">Transferase</keyword>
<gene>
    <name evidence="2" type="ORF">SAMN04488060_2856</name>
</gene>